<evidence type="ECO:0000313" key="2">
    <source>
        <dbReference type="Proteomes" id="UP000663419"/>
    </source>
</evidence>
<name>A0A8A1LHS1_AJEC8</name>
<reference evidence="1" key="1">
    <citation type="submission" date="2021-01" db="EMBL/GenBank/DDBJ databases">
        <title>Chromosome-level genome assembly of a human fungal pathogen reveals clustering of transcriptionally co-regulated genes.</title>
        <authorList>
            <person name="Voorhies M."/>
            <person name="Cohen S."/>
            <person name="Shea T.P."/>
            <person name="Petrus S."/>
            <person name="Munoz J.F."/>
            <person name="Poplawski S."/>
            <person name="Goldman W.E."/>
            <person name="Michael T."/>
            <person name="Cuomo C.A."/>
            <person name="Sil A."/>
            <person name="Beyhan S."/>
        </authorList>
    </citation>
    <scope>NUCLEOTIDE SEQUENCE</scope>
    <source>
        <strain evidence="1">H88</strain>
    </source>
</reference>
<gene>
    <name evidence="1" type="ORF">I7I53_07753</name>
</gene>
<organism evidence="1 2">
    <name type="scientific">Ajellomyces capsulatus (strain H88)</name>
    <name type="common">Darling's disease fungus</name>
    <name type="synonym">Histoplasma capsulatum</name>
    <dbReference type="NCBI Taxonomy" id="544711"/>
    <lineage>
        <taxon>Eukaryota</taxon>
        <taxon>Fungi</taxon>
        <taxon>Dikarya</taxon>
        <taxon>Ascomycota</taxon>
        <taxon>Pezizomycotina</taxon>
        <taxon>Eurotiomycetes</taxon>
        <taxon>Eurotiomycetidae</taxon>
        <taxon>Onygenales</taxon>
        <taxon>Ajellomycetaceae</taxon>
        <taxon>Histoplasma</taxon>
    </lineage>
</organism>
<dbReference type="EMBL" id="CP069103">
    <property type="protein sequence ID" value="QSS52203.1"/>
    <property type="molecule type" value="Genomic_DNA"/>
</dbReference>
<sequence length="72" mass="8036">MALLGKSAQVVKGPPESLRQWMQWQWVRQRGNFVEVKEVLEQRQLPLRRVGGRSIVGDVCACGAGVCVEICV</sequence>
<accession>A0A8A1LHS1</accession>
<dbReference type="AlphaFoldDB" id="A0A8A1LHS1"/>
<proteinExistence type="predicted"/>
<dbReference type="VEuPathDB" id="FungiDB:I7I53_07753"/>
<protein>
    <submittedName>
        <fullName evidence="1">Uncharacterized protein</fullName>
    </submittedName>
</protein>
<dbReference type="Proteomes" id="UP000663419">
    <property type="component" value="Chromosome 2"/>
</dbReference>
<evidence type="ECO:0000313" key="1">
    <source>
        <dbReference type="EMBL" id="QSS52203.1"/>
    </source>
</evidence>